<dbReference type="RefSeq" id="WP_264486882.1">
    <property type="nucleotide sequence ID" value="NZ_JAPDDT010000003.1"/>
</dbReference>
<protein>
    <submittedName>
        <fullName evidence="2">Uncharacterized protein</fullName>
    </submittedName>
</protein>
<accession>A0ABT3GGR5</accession>
<evidence type="ECO:0000313" key="2">
    <source>
        <dbReference type="EMBL" id="MCW1922774.1"/>
    </source>
</evidence>
<organism evidence="2 3">
    <name type="scientific">Luteolibacter arcticus</name>
    <dbReference type="NCBI Taxonomy" id="1581411"/>
    <lineage>
        <taxon>Bacteria</taxon>
        <taxon>Pseudomonadati</taxon>
        <taxon>Verrucomicrobiota</taxon>
        <taxon>Verrucomicrobiia</taxon>
        <taxon>Verrucomicrobiales</taxon>
        <taxon>Verrucomicrobiaceae</taxon>
        <taxon>Luteolibacter</taxon>
    </lineage>
</organism>
<dbReference type="Proteomes" id="UP001320876">
    <property type="component" value="Unassembled WGS sequence"/>
</dbReference>
<keyword evidence="1" id="KW-0175">Coiled coil</keyword>
<proteinExistence type="predicted"/>
<evidence type="ECO:0000313" key="3">
    <source>
        <dbReference type="Proteomes" id="UP001320876"/>
    </source>
</evidence>
<name>A0ABT3GGR5_9BACT</name>
<dbReference type="EMBL" id="JAPDDT010000003">
    <property type="protein sequence ID" value="MCW1922774.1"/>
    <property type="molecule type" value="Genomic_DNA"/>
</dbReference>
<gene>
    <name evidence="2" type="ORF">OKA05_09445</name>
</gene>
<keyword evidence="3" id="KW-1185">Reference proteome</keyword>
<evidence type="ECO:0000256" key="1">
    <source>
        <dbReference type="SAM" id="Coils"/>
    </source>
</evidence>
<sequence length="258" mass="27345">MANVFAILTAIVLAAAAFIASKNRSMYEAEIEARKGEETRLAKSVARFDDLSKQYTSTAADRKSTDETNVSLTEQQAAQQKKNSGLESALAEKQTLADSNAKKISTAEQGLAELGPIDEMVGKIKQTSQDLAQLKDDIASNEARLADLTGEKGRTEGVIASYRTKDSNYSNKRSFFSSTRISSIFPAYGFVTLPVGNSSGVVSGSPLNVVRDGAVVAKLRVSSVEASRAAAEIVPDSLAEGTTLMVGDRVVPAGEADK</sequence>
<feature type="coiled-coil region" evidence="1">
    <location>
        <begin position="117"/>
        <end position="151"/>
    </location>
</feature>
<comment type="caution">
    <text evidence="2">The sequence shown here is derived from an EMBL/GenBank/DDBJ whole genome shotgun (WGS) entry which is preliminary data.</text>
</comment>
<reference evidence="2 3" key="1">
    <citation type="submission" date="2022-10" db="EMBL/GenBank/DDBJ databases">
        <title>Luteolibacter arcticus strain CCTCC AB 2014275, whole genome shotgun sequencing project.</title>
        <authorList>
            <person name="Zhao G."/>
            <person name="Shen L."/>
        </authorList>
    </citation>
    <scope>NUCLEOTIDE SEQUENCE [LARGE SCALE GENOMIC DNA]</scope>
    <source>
        <strain evidence="2 3">CCTCC AB 2014275</strain>
    </source>
</reference>